<dbReference type="EMBL" id="CP108133">
    <property type="protein sequence ID" value="WTP48597.1"/>
    <property type="molecule type" value="Genomic_DNA"/>
</dbReference>
<evidence type="ECO:0000313" key="2">
    <source>
        <dbReference type="EMBL" id="WTP48597.1"/>
    </source>
</evidence>
<proteinExistence type="predicted"/>
<evidence type="ECO:0000259" key="1">
    <source>
        <dbReference type="Pfam" id="PF13349"/>
    </source>
</evidence>
<accession>A0ABZ1JBG3</accession>
<evidence type="ECO:0000313" key="3">
    <source>
        <dbReference type="Proteomes" id="UP001432166"/>
    </source>
</evidence>
<protein>
    <submittedName>
        <fullName evidence="2">DUF4097 domain-containing protein</fullName>
    </submittedName>
</protein>
<gene>
    <name evidence="2" type="ORF">OG288_10020</name>
</gene>
<dbReference type="RefSeq" id="WP_189775235.1">
    <property type="nucleotide sequence ID" value="NZ_BMVY01000016.1"/>
</dbReference>
<feature type="domain" description="DUF4097" evidence="1">
    <location>
        <begin position="20"/>
        <end position="262"/>
    </location>
</feature>
<dbReference type="InterPro" id="IPR025164">
    <property type="entry name" value="Toastrack_DUF4097"/>
</dbReference>
<sequence>MPTFDTPSPVRVGLSLAIGQVRIVASNRAKTMVTARPRDSDDQDDVQTTEQLRIDYADGRLLVNASEPDGNGGAVIVTLAVPIGSSLHGRGIAADFLGVGELGECRLSTGLGHIRLHRTGSLQLAATLGDITVARAVGTVEVTADRGNVHLGLVEGRTTISAKGEGDATVREARGAARLHAEKGAIRINRAHTDVEARTTHGDIDVGEAMRGCVVATTTFGSIRVGVAEASSARLSLDSAAGTVYTALSLLEERERADRVVRVQARTVCGDVVVERSHPA</sequence>
<organism evidence="2 3">
    <name type="scientific">Streptomyces tauricus</name>
    <dbReference type="NCBI Taxonomy" id="68274"/>
    <lineage>
        <taxon>Bacteria</taxon>
        <taxon>Bacillati</taxon>
        <taxon>Actinomycetota</taxon>
        <taxon>Actinomycetes</taxon>
        <taxon>Kitasatosporales</taxon>
        <taxon>Streptomycetaceae</taxon>
        <taxon>Streptomyces</taxon>
        <taxon>Streptomyces aurantiacus group</taxon>
    </lineage>
</organism>
<reference evidence="2" key="1">
    <citation type="submission" date="2022-10" db="EMBL/GenBank/DDBJ databases">
        <title>The complete genomes of actinobacterial strains from the NBC collection.</title>
        <authorList>
            <person name="Joergensen T.S."/>
            <person name="Alvarez Arevalo M."/>
            <person name="Sterndorff E.B."/>
            <person name="Faurdal D."/>
            <person name="Vuksanovic O."/>
            <person name="Mourched A.-S."/>
            <person name="Charusanti P."/>
            <person name="Shaw S."/>
            <person name="Blin K."/>
            <person name="Weber T."/>
        </authorList>
    </citation>
    <scope>NUCLEOTIDE SEQUENCE</scope>
    <source>
        <strain evidence="2">NBC_00189</strain>
    </source>
</reference>
<dbReference type="Proteomes" id="UP001432166">
    <property type="component" value="Chromosome"/>
</dbReference>
<dbReference type="Pfam" id="PF13349">
    <property type="entry name" value="DUF4097"/>
    <property type="match status" value="1"/>
</dbReference>
<keyword evidence="3" id="KW-1185">Reference proteome</keyword>
<name>A0ABZ1JBG3_9ACTN</name>